<dbReference type="RefSeq" id="WP_016872755.1">
    <property type="nucleotide sequence ID" value="NZ_AJLN01000081.1"/>
</dbReference>
<accession>A0A433NS02</accession>
<evidence type="ECO:0008006" key="3">
    <source>
        <dbReference type="Google" id="ProtNLM"/>
    </source>
</evidence>
<dbReference type="AlphaFoldDB" id="A0A433NS02"/>
<dbReference type="InterPro" id="IPR014971">
    <property type="entry name" value="KGK"/>
</dbReference>
<dbReference type="Proteomes" id="UP000268857">
    <property type="component" value="Unassembled WGS sequence"/>
</dbReference>
<dbReference type="Pfam" id="PF08872">
    <property type="entry name" value="KGK"/>
    <property type="match status" value="1"/>
</dbReference>
<organism evidence="1 2">
    <name type="scientific">Chlorogloeopsis fritschii PCC 6912</name>
    <dbReference type="NCBI Taxonomy" id="211165"/>
    <lineage>
        <taxon>Bacteria</taxon>
        <taxon>Bacillati</taxon>
        <taxon>Cyanobacteriota</taxon>
        <taxon>Cyanophyceae</taxon>
        <taxon>Nostocales</taxon>
        <taxon>Chlorogloeopsidaceae</taxon>
        <taxon>Chlorogloeopsis</taxon>
    </lineage>
</organism>
<protein>
    <recommendedName>
        <fullName evidence="3">KGK family protein</fullName>
    </recommendedName>
</protein>
<comment type="caution">
    <text evidence="1">The sequence shown here is derived from an EMBL/GenBank/DDBJ whole genome shotgun (WGS) entry which is preliminary data.</text>
</comment>
<name>A0A433NS02_CHLFR</name>
<reference evidence="1 2" key="1">
    <citation type="journal article" date="2019" name="Genome Biol. Evol.">
        <title>Day and night: Metabolic profiles and evolutionary relationships of six axenic non-marine cyanobacteria.</title>
        <authorList>
            <person name="Will S.E."/>
            <person name="Henke P."/>
            <person name="Boedeker C."/>
            <person name="Huang S."/>
            <person name="Brinkmann H."/>
            <person name="Rohde M."/>
            <person name="Jarek M."/>
            <person name="Friedl T."/>
            <person name="Seufert S."/>
            <person name="Schumacher M."/>
            <person name="Overmann J."/>
            <person name="Neumann-Schaal M."/>
            <person name="Petersen J."/>
        </authorList>
    </citation>
    <scope>NUCLEOTIDE SEQUENCE [LARGE SCALE GENOMIC DNA]</scope>
    <source>
        <strain evidence="1 2">PCC 6912</strain>
    </source>
</reference>
<gene>
    <name evidence="1" type="ORF">PCC6912_04410</name>
</gene>
<sequence>MMNIVHHQFSVLETIMTDKFIPLDCDDVVLLGKDTFQVSRFKDLIEQHIRQRLQRCVYEPSSLEPGVSISELFSLISLGEHKIQLNDIQYNYSINSYVLRIGSQGWQKGKLKIEVCISSIDPNLNQVYLEFHPEEIIEQDPLLDDIYKILSEN</sequence>
<evidence type="ECO:0000313" key="1">
    <source>
        <dbReference type="EMBL" id="RUR86998.1"/>
    </source>
</evidence>
<evidence type="ECO:0000313" key="2">
    <source>
        <dbReference type="Proteomes" id="UP000268857"/>
    </source>
</evidence>
<keyword evidence="2" id="KW-1185">Reference proteome</keyword>
<proteinExistence type="predicted"/>
<dbReference type="EMBL" id="RSCJ01000001">
    <property type="protein sequence ID" value="RUR86998.1"/>
    <property type="molecule type" value="Genomic_DNA"/>
</dbReference>